<evidence type="ECO:0000313" key="2">
    <source>
        <dbReference type="EMBL" id="KAJ8552676.1"/>
    </source>
</evidence>
<accession>A0A9Q1M6B7</accession>
<keyword evidence="3" id="KW-1185">Reference proteome</keyword>
<evidence type="ECO:0000313" key="3">
    <source>
        <dbReference type="Proteomes" id="UP001152561"/>
    </source>
</evidence>
<proteinExistence type="predicted"/>
<feature type="region of interest" description="Disordered" evidence="1">
    <location>
        <begin position="1"/>
        <end position="130"/>
    </location>
</feature>
<dbReference type="Proteomes" id="UP001152561">
    <property type="component" value="Unassembled WGS sequence"/>
</dbReference>
<dbReference type="AlphaFoldDB" id="A0A9Q1M6B7"/>
<dbReference type="OrthoDB" id="1326206at2759"/>
<sequence>MKSDKKSKKRKKNVRTHSLRATKADVKAVECDISFKEEKLSSVGTRKERDNAKMETKTPRESEDSDINRKKERGDGKHPGKSSKDGHEDAVKKSETQENKVVETLNEGSDGNLIDEVKRKKSKKEKRKKEDEHVYIVIGVNQGGVSTIEEIEDSKTENANIRKKKKTKSGHSFEDLTHEMSEKERFSGHVQVFPSSSVPSDELYEVEEEK</sequence>
<feature type="compositionally biased region" description="Basic and acidic residues" evidence="1">
    <location>
        <begin position="22"/>
        <end position="101"/>
    </location>
</feature>
<feature type="compositionally biased region" description="Basic residues" evidence="1">
    <location>
        <begin position="1"/>
        <end position="20"/>
    </location>
</feature>
<reference evidence="3" key="1">
    <citation type="journal article" date="2023" name="Proc. Natl. Acad. Sci. U.S.A.">
        <title>Genomic and structural basis for evolution of tropane alkaloid biosynthesis.</title>
        <authorList>
            <person name="Wanga Y.-J."/>
            <person name="Taina T."/>
            <person name="Yua J.-Y."/>
            <person name="Lia J."/>
            <person name="Xua B."/>
            <person name="Chenc J."/>
            <person name="D'Auriad J.C."/>
            <person name="Huanga J.-P."/>
            <person name="Huanga S.-X."/>
        </authorList>
    </citation>
    <scope>NUCLEOTIDE SEQUENCE [LARGE SCALE GENOMIC DNA]</scope>
    <source>
        <strain evidence="3">cv. KIB-2019</strain>
    </source>
</reference>
<name>A0A9Q1M6B7_9SOLA</name>
<comment type="caution">
    <text evidence="2">The sequence shown here is derived from an EMBL/GenBank/DDBJ whole genome shotgun (WGS) entry which is preliminary data.</text>
</comment>
<dbReference type="EMBL" id="JAJAGQ010000009">
    <property type="protein sequence ID" value="KAJ8552676.1"/>
    <property type="molecule type" value="Genomic_DNA"/>
</dbReference>
<feature type="region of interest" description="Disordered" evidence="1">
    <location>
        <begin position="182"/>
        <end position="210"/>
    </location>
</feature>
<evidence type="ECO:0000256" key="1">
    <source>
        <dbReference type="SAM" id="MobiDB-lite"/>
    </source>
</evidence>
<protein>
    <submittedName>
        <fullName evidence="2">Uncharacterized protein</fullName>
    </submittedName>
</protein>
<organism evidence="2 3">
    <name type="scientific">Anisodus acutangulus</name>
    <dbReference type="NCBI Taxonomy" id="402998"/>
    <lineage>
        <taxon>Eukaryota</taxon>
        <taxon>Viridiplantae</taxon>
        <taxon>Streptophyta</taxon>
        <taxon>Embryophyta</taxon>
        <taxon>Tracheophyta</taxon>
        <taxon>Spermatophyta</taxon>
        <taxon>Magnoliopsida</taxon>
        <taxon>eudicotyledons</taxon>
        <taxon>Gunneridae</taxon>
        <taxon>Pentapetalae</taxon>
        <taxon>asterids</taxon>
        <taxon>lamiids</taxon>
        <taxon>Solanales</taxon>
        <taxon>Solanaceae</taxon>
        <taxon>Solanoideae</taxon>
        <taxon>Hyoscyameae</taxon>
        <taxon>Anisodus</taxon>
    </lineage>
</organism>
<gene>
    <name evidence="2" type="ORF">K7X08_020069</name>
</gene>